<proteinExistence type="predicted"/>
<evidence type="ECO:0000259" key="1">
    <source>
        <dbReference type="SMART" id="SM00347"/>
    </source>
</evidence>
<dbReference type="InterPro" id="IPR000835">
    <property type="entry name" value="HTH_MarR-typ"/>
</dbReference>
<reference evidence="3" key="1">
    <citation type="journal article" date="2019" name="Int. J. Syst. Evol. Microbiol.">
        <title>The Global Catalogue of Microorganisms (GCM) 10K type strain sequencing project: providing services to taxonomists for standard genome sequencing and annotation.</title>
        <authorList>
            <consortium name="The Broad Institute Genomics Platform"/>
            <consortium name="The Broad Institute Genome Sequencing Center for Infectious Disease"/>
            <person name="Wu L."/>
            <person name="Ma J."/>
        </authorList>
    </citation>
    <scope>NUCLEOTIDE SEQUENCE [LARGE SCALE GENOMIC DNA]</scope>
    <source>
        <strain evidence="3">JCM 17983</strain>
    </source>
</reference>
<dbReference type="Gene3D" id="1.10.10.10">
    <property type="entry name" value="Winged helix-like DNA-binding domain superfamily/Winged helix DNA-binding domain"/>
    <property type="match status" value="1"/>
</dbReference>
<evidence type="ECO:0000313" key="3">
    <source>
        <dbReference type="Proteomes" id="UP001500457"/>
    </source>
</evidence>
<feature type="domain" description="HTH marR-type" evidence="1">
    <location>
        <begin position="26"/>
        <end position="126"/>
    </location>
</feature>
<dbReference type="InterPro" id="IPR039422">
    <property type="entry name" value="MarR/SlyA-like"/>
</dbReference>
<dbReference type="PANTHER" id="PTHR33164">
    <property type="entry name" value="TRANSCRIPTIONAL REGULATOR, MARR FAMILY"/>
    <property type="match status" value="1"/>
</dbReference>
<dbReference type="InterPro" id="IPR036390">
    <property type="entry name" value="WH_DNA-bd_sf"/>
</dbReference>
<comment type="caution">
    <text evidence="2">The sequence shown here is derived from an EMBL/GenBank/DDBJ whole genome shotgun (WGS) entry which is preliminary data.</text>
</comment>
<dbReference type="EMBL" id="BAABHQ010000018">
    <property type="protein sequence ID" value="GAA4889682.1"/>
    <property type="molecule type" value="Genomic_DNA"/>
</dbReference>
<dbReference type="InterPro" id="IPR036388">
    <property type="entry name" value="WH-like_DNA-bd_sf"/>
</dbReference>
<dbReference type="Proteomes" id="UP001500457">
    <property type="component" value="Unassembled WGS sequence"/>
</dbReference>
<evidence type="ECO:0000313" key="2">
    <source>
        <dbReference type="EMBL" id="GAA4889682.1"/>
    </source>
</evidence>
<keyword evidence="3" id="KW-1185">Reference proteome</keyword>
<dbReference type="SUPFAM" id="SSF46785">
    <property type="entry name" value="Winged helix' DNA-binding domain"/>
    <property type="match status" value="1"/>
</dbReference>
<dbReference type="PANTHER" id="PTHR33164:SF99">
    <property type="entry name" value="MARR FAMILY REGULATORY PROTEIN"/>
    <property type="match status" value="1"/>
</dbReference>
<dbReference type="SMART" id="SM00347">
    <property type="entry name" value="HTH_MARR"/>
    <property type="match status" value="1"/>
</dbReference>
<protein>
    <submittedName>
        <fullName evidence="2">MarR family transcriptional regulator</fullName>
    </submittedName>
</protein>
<accession>A0ABP9EYN8</accession>
<organism evidence="2 3">
    <name type="scientific">Actinomycetospora straminea</name>
    <dbReference type="NCBI Taxonomy" id="663607"/>
    <lineage>
        <taxon>Bacteria</taxon>
        <taxon>Bacillati</taxon>
        <taxon>Actinomycetota</taxon>
        <taxon>Actinomycetes</taxon>
        <taxon>Pseudonocardiales</taxon>
        <taxon>Pseudonocardiaceae</taxon>
        <taxon>Actinomycetospora</taxon>
    </lineage>
</organism>
<sequence length="180" mass="18496">MTAGTDRVANLLGALGLATAGRVEAAAQEATGRPAAETATLVVLTTALGGTSQETLRRLLGLTQSGTTRLVARLVDAGLLEQRAGPDGRTHALVPTDTGRRVAGDALRVRAAALDDLLDVLDDDERDAAGRLAEKLLAGLTTGRDAARRVCRLCDPVACGHHTGRCPVTRAADAVSSPES</sequence>
<name>A0ABP9EYN8_9PSEU</name>
<gene>
    <name evidence="2" type="ORF">GCM10023203_48650</name>
</gene>
<dbReference type="Pfam" id="PF12802">
    <property type="entry name" value="MarR_2"/>
    <property type="match status" value="1"/>
</dbReference>